<proteinExistence type="predicted"/>
<dbReference type="EMBL" id="CAIY01000025">
    <property type="protein sequence ID" value="CCH66556.1"/>
    <property type="molecule type" value="Genomic_DNA"/>
</dbReference>
<evidence type="ECO:0000313" key="3">
    <source>
        <dbReference type="Proteomes" id="UP000053051"/>
    </source>
</evidence>
<name>M1X4Q7_9NOST</name>
<dbReference type="Proteomes" id="UP000053051">
    <property type="component" value="Unassembled WGS sequence"/>
</dbReference>
<sequence>MKLVIHGKNIKITEAIREYLHRKLKKAVRNFQNITGEINVYISMAQNPRVTAKHSAEVNILANGSVIRAEEISENLYVSINLVADKITRKLRKYKERRQRKITHARSINELIPMGNTIGDLIGQRIPELHS</sequence>
<dbReference type="Pfam" id="PF02482">
    <property type="entry name" value="Ribosomal_S30AE"/>
    <property type="match status" value="1"/>
</dbReference>
<keyword evidence="1" id="KW-0810">Translation regulation</keyword>
<dbReference type="GO" id="GO:0022627">
    <property type="term" value="C:cytosolic small ribosomal subunit"/>
    <property type="evidence" value="ECO:0007669"/>
    <property type="project" value="TreeGrafter"/>
</dbReference>
<dbReference type="STRING" id="1165094.RINTHH_4010"/>
<reference evidence="3" key="2">
    <citation type="submission" date="2016-01" db="EMBL/GenBank/DDBJ databases">
        <title>Diatom-associated endosymboitic cyanobacterium lacks core nitrogen metabolism enzymes.</title>
        <authorList>
            <person name="Hilton J.A."/>
            <person name="Foster R.A."/>
            <person name="Tripp H.J."/>
            <person name="Carter B.J."/>
            <person name="Zehr J.P."/>
            <person name="Villareal T.A."/>
        </authorList>
    </citation>
    <scope>NUCLEOTIDE SEQUENCE [LARGE SCALE GENOMIC DNA]</scope>
    <source>
        <strain evidence="3">HH01</strain>
    </source>
</reference>
<dbReference type="InterPro" id="IPR036567">
    <property type="entry name" value="RHF-like"/>
</dbReference>
<organism evidence="2 3">
    <name type="scientific">Richelia intracellularis HH01</name>
    <dbReference type="NCBI Taxonomy" id="1165094"/>
    <lineage>
        <taxon>Bacteria</taxon>
        <taxon>Bacillati</taxon>
        <taxon>Cyanobacteriota</taxon>
        <taxon>Cyanophyceae</taxon>
        <taxon>Nostocales</taxon>
        <taxon>Nostocaceae</taxon>
        <taxon>Richelia</taxon>
    </lineage>
</organism>
<dbReference type="SUPFAM" id="SSF69754">
    <property type="entry name" value="Ribosome binding protein Y (YfiA homologue)"/>
    <property type="match status" value="1"/>
</dbReference>
<comment type="caution">
    <text evidence="2">The sequence shown here is derived from an EMBL/GenBank/DDBJ whole genome shotgun (WGS) entry which is preliminary data.</text>
</comment>
<dbReference type="PANTHER" id="PTHR33231">
    <property type="entry name" value="30S RIBOSOMAL PROTEIN"/>
    <property type="match status" value="1"/>
</dbReference>
<dbReference type="GO" id="GO:0043024">
    <property type="term" value="F:ribosomal small subunit binding"/>
    <property type="evidence" value="ECO:0007669"/>
    <property type="project" value="TreeGrafter"/>
</dbReference>
<dbReference type="InterPro" id="IPR050574">
    <property type="entry name" value="HPF/YfiA_ribosome-assoc"/>
</dbReference>
<dbReference type="OrthoDB" id="9794975at2"/>
<reference evidence="2 3" key="1">
    <citation type="submission" date="2012-05" db="EMBL/GenBank/DDBJ databases">
        <authorList>
            <person name="Hilton J."/>
        </authorList>
    </citation>
    <scope>NUCLEOTIDE SEQUENCE [LARGE SCALE GENOMIC DNA]</scope>
    <source>
        <strain evidence="2 3">HH01</strain>
    </source>
</reference>
<protein>
    <submittedName>
        <fullName evidence="2">Ribosomal subunit interface protein</fullName>
    </submittedName>
</protein>
<dbReference type="Gene3D" id="3.30.160.100">
    <property type="entry name" value="Ribosome hibernation promotion factor-like"/>
    <property type="match status" value="1"/>
</dbReference>
<dbReference type="NCBIfam" id="TIGR00741">
    <property type="entry name" value="yfiA"/>
    <property type="match status" value="1"/>
</dbReference>
<evidence type="ECO:0000256" key="1">
    <source>
        <dbReference type="ARBA" id="ARBA00022845"/>
    </source>
</evidence>
<accession>M1X4Q7</accession>
<dbReference type="PANTHER" id="PTHR33231:SF1">
    <property type="entry name" value="30S RIBOSOMAL PROTEIN"/>
    <property type="match status" value="1"/>
</dbReference>
<evidence type="ECO:0000313" key="2">
    <source>
        <dbReference type="EMBL" id="CCH66556.1"/>
    </source>
</evidence>
<gene>
    <name evidence="2" type="ORF">RINTHH_4010</name>
</gene>
<keyword evidence="3" id="KW-1185">Reference proteome</keyword>
<dbReference type="AlphaFoldDB" id="M1X4Q7"/>
<dbReference type="InterPro" id="IPR003489">
    <property type="entry name" value="RHF/RaiA"/>
</dbReference>
<dbReference type="CDD" id="cd00552">
    <property type="entry name" value="RaiA"/>
    <property type="match status" value="1"/>
</dbReference>
<dbReference type="GO" id="GO:0045900">
    <property type="term" value="P:negative regulation of translational elongation"/>
    <property type="evidence" value="ECO:0007669"/>
    <property type="project" value="TreeGrafter"/>
</dbReference>